<organism evidence="1 2">
    <name type="scientific">Mixta theicola</name>
    <dbReference type="NCBI Taxonomy" id="1458355"/>
    <lineage>
        <taxon>Bacteria</taxon>
        <taxon>Pseudomonadati</taxon>
        <taxon>Pseudomonadota</taxon>
        <taxon>Gammaproteobacteria</taxon>
        <taxon>Enterobacterales</taxon>
        <taxon>Erwiniaceae</taxon>
        <taxon>Mixta</taxon>
    </lineage>
</organism>
<accession>A0A2K1Q561</accession>
<name>A0A2K1Q561_9GAMM</name>
<dbReference type="AlphaFoldDB" id="A0A2K1Q561"/>
<keyword evidence="2" id="KW-1185">Reference proteome</keyword>
<evidence type="ECO:0000313" key="1">
    <source>
        <dbReference type="EMBL" id="PNS10166.1"/>
    </source>
</evidence>
<proteinExistence type="predicted"/>
<dbReference type="OrthoDB" id="6540862at2"/>
<comment type="caution">
    <text evidence="1">The sequence shown here is derived from an EMBL/GenBank/DDBJ whole genome shotgun (WGS) entry which is preliminary data.</text>
</comment>
<evidence type="ECO:0000313" key="2">
    <source>
        <dbReference type="Proteomes" id="UP000236345"/>
    </source>
</evidence>
<gene>
    <name evidence="1" type="ORF">COO59_19065</name>
</gene>
<dbReference type="Proteomes" id="UP000236345">
    <property type="component" value="Unassembled WGS sequence"/>
</dbReference>
<dbReference type="RefSeq" id="WP_103061279.1">
    <property type="nucleotide sequence ID" value="NZ_BSOF01000012.1"/>
</dbReference>
<dbReference type="EMBL" id="NWUO01000021">
    <property type="protein sequence ID" value="PNS10166.1"/>
    <property type="molecule type" value="Genomic_DNA"/>
</dbReference>
<protein>
    <submittedName>
        <fullName evidence="1">Uncharacterized protein</fullName>
    </submittedName>
</protein>
<reference evidence="2" key="1">
    <citation type="submission" date="2017-09" db="EMBL/GenBank/DDBJ databases">
        <authorList>
            <person name="Palmer M."/>
            <person name="Steenkamp E.T."/>
            <person name="Coetzee M.P."/>
            <person name="Avontuur J.R."/>
            <person name="Van Zyl E."/>
            <person name="Chan W.-Y."/>
            <person name="Blom J."/>
            <person name="Venter S.N."/>
        </authorList>
    </citation>
    <scope>NUCLEOTIDE SEQUENCE [LARGE SCALE GENOMIC DNA]</scope>
    <source>
        <strain evidence="2">QC88-366</strain>
    </source>
</reference>
<sequence>MAHTPTEPLVLPGVYQFEQGASINDEQWFRFTDAVKEAFWLLPAQLRPYKQLGFDMNRASELFDEEGSVTFNHKDGEGYCLNPFYLRQTLSDNFRPYRKVESQRCKQDLFVRIVLVLLHNLCPESYYITSSCPQSWRFAQRWLAWNMDMFTKAPENIPASFVIPGAIEHLLLVKTSGPGKQVTTEEWEAISGIEFWLAQQHNS</sequence>